<evidence type="ECO:0000313" key="2">
    <source>
        <dbReference type="Proteomes" id="UP000242715"/>
    </source>
</evidence>
<protein>
    <submittedName>
        <fullName evidence="1">Uncharacterized protein</fullName>
    </submittedName>
</protein>
<dbReference type="Proteomes" id="UP000242715">
    <property type="component" value="Unassembled WGS sequence"/>
</dbReference>
<proteinExistence type="predicted"/>
<gene>
    <name evidence="1" type="ORF">TSUD_56430</name>
</gene>
<organism evidence="1 2">
    <name type="scientific">Trifolium subterraneum</name>
    <name type="common">Subterranean clover</name>
    <dbReference type="NCBI Taxonomy" id="3900"/>
    <lineage>
        <taxon>Eukaryota</taxon>
        <taxon>Viridiplantae</taxon>
        <taxon>Streptophyta</taxon>
        <taxon>Embryophyta</taxon>
        <taxon>Tracheophyta</taxon>
        <taxon>Spermatophyta</taxon>
        <taxon>Magnoliopsida</taxon>
        <taxon>eudicotyledons</taxon>
        <taxon>Gunneridae</taxon>
        <taxon>Pentapetalae</taxon>
        <taxon>rosids</taxon>
        <taxon>fabids</taxon>
        <taxon>Fabales</taxon>
        <taxon>Fabaceae</taxon>
        <taxon>Papilionoideae</taxon>
        <taxon>50 kb inversion clade</taxon>
        <taxon>NPAAA clade</taxon>
        <taxon>Hologalegina</taxon>
        <taxon>IRL clade</taxon>
        <taxon>Trifolieae</taxon>
        <taxon>Trifolium</taxon>
    </lineage>
</organism>
<accession>A0A2Z6NIS9</accession>
<reference evidence="2" key="1">
    <citation type="journal article" date="2017" name="Front. Plant Sci.">
        <title>Climate Clever Clovers: New Paradigm to Reduce the Environmental Footprint of Ruminants by Breeding Low Methanogenic Forages Utilizing Haplotype Variation.</title>
        <authorList>
            <person name="Kaur P."/>
            <person name="Appels R."/>
            <person name="Bayer P.E."/>
            <person name="Keeble-Gagnere G."/>
            <person name="Wang J."/>
            <person name="Hirakawa H."/>
            <person name="Shirasawa K."/>
            <person name="Vercoe P."/>
            <person name="Stefanova K."/>
            <person name="Durmic Z."/>
            <person name="Nichols P."/>
            <person name="Revell C."/>
            <person name="Isobe S.N."/>
            <person name="Edwards D."/>
            <person name="Erskine W."/>
        </authorList>
    </citation>
    <scope>NUCLEOTIDE SEQUENCE [LARGE SCALE GENOMIC DNA]</scope>
    <source>
        <strain evidence="2">cv. Daliak</strain>
    </source>
</reference>
<keyword evidence="2" id="KW-1185">Reference proteome</keyword>
<dbReference type="AlphaFoldDB" id="A0A2Z6NIS9"/>
<sequence length="55" mass="5998">MIMHSDDTTTTQLGRLLFKVTGNTVSGYTVVGDAATEVSNAEKSHRAGSRRWVED</sequence>
<name>A0A2Z6NIS9_TRISU</name>
<evidence type="ECO:0000313" key="1">
    <source>
        <dbReference type="EMBL" id="GAU35835.1"/>
    </source>
</evidence>
<dbReference type="EMBL" id="DF973606">
    <property type="protein sequence ID" value="GAU35835.1"/>
    <property type="molecule type" value="Genomic_DNA"/>
</dbReference>